<feature type="domain" description="DUF4097" evidence="1">
    <location>
        <begin position="122"/>
        <end position="212"/>
    </location>
</feature>
<evidence type="ECO:0000313" key="3">
    <source>
        <dbReference type="Proteomes" id="UP000192251"/>
    </source>
</evidence>
<name>A0ABC8BYP4_9ACTN</name>
<dbReference type="RefSeq" id="WP_084749658.1">
    <property type="nucleotide sequence ID" value="NZ_CP020563.1"/>
</dbReference>
<protein>
    <recommendedName>
        <fullName evidence="1">DUF4097 domain-containing protein</fullName>
    </recommendedName>
</protein>
<dbReference type="Pfam" id="PF13349">
    <property type="entry name" value="DUF4097"/>
    <property type="match status" value="1"/>
</dbReference>
<gene>
    <name evidence="2" type="ORF">B7C62_26730</name>
</gene>
<dbReference type="Proteomes" id="UP000192251">
    <property type="component" value="Chromosome"/>
</dbReference>
<organism evidence="2 3">
    <name type="scientific">Kitasatospora albolonga</name>
    <dbReference type="NCBI Taxonomy" id="68173"/>
    <lineage>
        <taxon>Bacteria</taxon>
        <taxon>Bacillati</taxon>
        <taxon>Actinomycetota</taxon>
        <taxon>Actinomycetes</taxon>
        <taxon>Kitasatosporales</taxon>
        <taxon>Streptomycetaceae</taxon>
        <taxon>Kitasatospora</taxon>
    </lineage>
</organism>
<reference evidence="2 3" key="1">
    <citation type="submission" date="2017-04" db="EMBL/GenBank/DDBJ databases">
        <title>The complete genome sequence of Streptomyces albolongus YIM 101047, the producer of novel bafilomycins and novel odoriferous sesquiterpenoids.</title>
        <authorList>
            <person name="Yin M."/>
            <person name="Jiang Y."/>
        </authorList>
    </citation>
    <scope>NUCLEOTIDE SEQUENCE [LARGE SCALE GENOMIC DNA]</scope>
    <source>
        <strain evidence="2 3">YIM 101047</strain>
    </source>
</reference>
<evidence type="ECO:0000259" key="1">
    <source>
        <dbReference type="Pfam" id="PF13349"/>
    </source>
</evidence>
<sequence length="243" mass="25326">MAALAATLALSSCGSIGDLDVKPRSDSRTFGLTGKTLVVESGSNLRLEAADGPELTVDRDLTGQAAEDGNASWELNGDRLKLTAKCSGMVLNCSSEYTVKVPSGVAVTVVTTGADVLAEGLANALTATTGTGAIRVERSSGTLRLSSGTGRVVVRDAGSAHVDVRSDNADHTLSFSKAPSRVSSRTKIGDIKLTLPKDNTRYAIDGKAEDGEKYRIKIPNTPDAAHKVTVESPRGRVLVTRES</sequence>
<dbReference type="EMBL" id="CP020563">
    <property type="protein sequence ID" value="ARF75449.1"/>
    <property type="molecule type" value="Genomic_DNA"/>
</dbReference>
<keyword evidence="3" id="KW-1185">Reference proteome</keyword>
<accession>A0ABC8BYP4</accession>
<dbReference type="AlphaFoldDB" id="A0ABC8BYP4"/>
<dbReference type="InterPro" id="IPR025164">
    <property type="entry name" value="Toastrack_DUF4097"/>
</dbReference>
<dbReference type="KEGG" id="kab:B7C62_26730"/>
<evidence type="ECO:0000313" key="2">
    <source>
        <dbReference type="EMBL" id="ARF75449.1"/>
    </source>
</evidence>
<proteinExistence type="predicted"/>